<dbReference type="InterPro" id="IPR000462">
    <property type="entry name" value="CDP-OH_P_trans"/>
</dbReference>
<proteinExistence type="inferred from homology"/>
<comment type="caution">
    <text evidence="4">The sequence shown here is derived from an EMBL/GenBank/DDBJ whole genome shotgun (WGS) entry which is preliminary data.</text>
</comment>
<feature type="transmembrane region" description="Helical" evidence="3">
    <location>
        <begin position="67"/>
        <end position="90"/>
    </location>
</feature>
<evidence type="ECO:0000256" key="2">
    <source>
        <dbReference type="RuleBase" id="RU003750"/>
    </source>
</evidence>
<dbReference type="GO" id="GO:0008654">
    <property type="term" value="P:phospholipid biosynthetic process"/>
    <property type="evidence" value="ECO:0007669"/>
    <property type="project" value="InterPro"/>
</dbReference>
<feature type="transmembrane region" description="Helical" evidence="3">
    <location>
        <begin position="209"/>
        <end position="227"/>
    </location>
</feature>
<feature type="transmembrane region" description="Helical" evidence="3">
    <location>
        <begin position="128"/>
        <end position="147"/>
    </location>
</feature>
<feature type="transmembrane region" description="Helical" evidence="3">
    <location>
        <begin position="96"/>
        <end position="116"/>
    </location>
</feature>
<sequence length="237" mass="27108">MTAFYKRYNQYIPLGLEKWSDFHAILLFFGTMLAMFFQSMGFFVTISGLSFSLLILSHINFLSSYRIFAGLANWLTLTRLLLVMFAILNFQSFSSNILFVTIAVSMALDVIDGFVARKLSTSSDFGRVFDMEADAFLVTALGLYFYLTTDLGVWLLLPGLMRYMYRLTLLVFPKPFYKECKKNYAAFLAGINFLILLIAIILPNPFKNLALAISASIVLISFSISYIEYFRHENKET</sequence>
<dbReference type="GO" id="GO:0016020">
    <property type="term" value="C:membrane"/>
    <property type="evidence" value="ECO:0007669"/>
    <property type="project" value="InterPro"/>
</dbReference>
<accession>A0AA37WKC1</accession>
<dbReference type="EMBL" id="BSOT01000006">
    <property type="protein sequence ID" value="GLR71314.1"/>
    <property type="molecule type" value="Genomic_DNA"/>
</dbReference>
<reference evidence="4" key="2">
    <citation type="submission" date="2023-01" db="EMBL/GenBank/DDBJ databases">
        <title>Draft genome sequence of Agaribacter marinus strain NBRC 110023.</title>
        <authorList>
            <person name="Sun Q."/>
            <person name="Mori K."/>
        </authorList>
    </citation>
    <scope>NUCLEOTIDE SEQUENCE</scope>
    <source>
        <strain evidence="4">NBRC 110023</strain>
    </source>
</reference>
<feature type="transmembrane region" description="Helical" evidence="3">
    <location>
        <begin position="22"/>
        <end position="55"/>
    </location>
</feature>
<organism evidence="4 5">
    <name type="scientific">Agaribacter marinus</name>
    <dbReference type="NCBI Taxonomy" id="1431249"/>
    <lineage>
        <taxon>Bacteria</taxon>
        <taxon>Pseudomonadati</taxon>
        <taxon>Pseudomonadota</taxon>
        <taxon>Gammaproteobacteria</taxon>
        <taxon>Alteromonadales</taxon>
        <taxon>Alteromonadaceae</taxon>
        <taxon>Agaribacter</taxon>
    </lineage>
</organism>
<keyword evidence="3" id="KW-0472">Membrane</keyword>
<evidence type="ECO:0000313" key="4">
    <source>
        <dbReference type="EMBL" id="GLR71314.1"/>
    </source>
</evidence>
<dbReference type="Gene3D" id="1.20.120.1760">
    <property type="match status" value="1"/>
</dbReference>
<name>A0AA37WKC1_9ALTE</name>
<gene>
    <name evidence="4" type="ORF">GCM10007852_22220</name>
</gene>
<dbReference type="Pfam" id="PF01066">
    <property type="entry name" value="CDP-OH_P_transf"/>
    <property type="match status" value="1"/>
</dbReference>
<evidence type="ECO:0000256" key="3">
    <source>
        <dbReference type="SAM" id="Phobius"/>
    </source>
</evidence>
<dbReference type="RefSeq" id="WP_284217674.1">
    <property type="nucleotide sequence ID" value="NZ_BSOT01000006.1"/>
</dbReference>
<dbReference type="Proteomes" id="UP001156601">
    <property type="component" value="Unassembled WGS sequence"/>
</dbReference>
<dbReference type="InterPro" id="IPR048254">
    <property type="entry name" value="CDP_ALCOHOL_P_TRANSF_CS"/>
</dbReference>
<keyword evidence="3" id="KW-0812">Transmembrane</keyword>
<keyword evidence="3" id="KW-1133">Transmembrane helix</keyword>
<protein>
    <recommendedName>
        <fullName evidence="6">Phosphatidylglycerophosphate synthase</fullName>
    </recommendedName>
</protein>
<reference evidence="4" key="1">
    <citation type="journal article" date="2014" name="Int. J. Syst. Evol. Microbiol.">
        <title>Complete genome sequence of Corynebacterium casei LMG S-19264T (=DSM 44701T), isolated from a smear-ripened cheese.</title>
        <authorList>
            <consortium name="US DOE Joint Genome Institute (JGI-PGF)"/>
            <person name="Walter F."/>
            <person name="Albersmeier A."/>
            <person name="Kalinowski J."/>
            <person name="Ruckert C."/>
        </authorList>
    </citation>
    <scope>NUCLEOTIDE SEQUENCE</scope>
    <source>
        <strain evidence="4">NBRC 110023</strain>
    </source>
</reference>
<evidence type="ECO:0008006" key="6">
    <source>
        <dbReference type="Google" id="ProtNLM"/>
    </source>
</evidence>
<dbReference type="InterPro" id="IPR043130">
    <property type="entry name" value="CDP-OH_PTrfase_TM_dom"/>
</dbReference>
<dbReference type="PROSITE" id="PS00379">
    <property type="entry name" value="CDP_ALCOHOL_P_TRANSF"/>
    <property type="match status" value="1"/>
</dbReference>
<keyword evidence="1 2" id="KW-0808">Transferase</keyword>
<evidence type="ECO:0000313" key="5">
    <source>
        <dbReference type="Proteomes" id="UP001156601"/>
    </source>
</evidence>
<dbReference type="AlphaFoldDB" id="A0AA37WKC1"/>
<feature type="transmembrane region" description="Helical" evidence="3">
    <location>
        <begin position="184"/>
        <end position="203"/>
    </location>
</feature>
<dbReference type="GO" id="GO:0016780">
    <property type="term" value="F:phosphotransferase activity, for other substituted phosphate groups"/>
    <property type="evidence" value="ECO:0007669"/>
    <property type="project" value="InterPro"/>
</dbReference>
<keyword evidence="5" id="KW-1185">Reference proteome</keyword>
<comment type="similarity">
    <text evidence="2">Belongs to the CDP-alcohol phosphatidyltransferase class-I family.</text>
</comment>
<evidence type="ECO:0000256" key="1">
    <source>
        <dbReference type="ARBA" id="ARBA00022679"/>
    </source>
</evidence>